<protein>
    <recommendedName>
        <fullName evidence="4">DUF4468 domain-containing protein</fullName>
    </recommendedName>
</protein>
<dbReference type="HOGENOM" id="CLU_1585740_0_0_12"/>
<dbReference type="Proteomes" id="UP000006852">
    <property type="component" value="Chromosome"/>
</dbReference>
<gene>
    <name evidence="2" type="ordered locus">Tresu_2232</name>
</gene>
<keyword evidence="3" id="KW-1185">Reference proteome</keyword>
<name>F2NTP2_TRES6</name>
<evidence type="ECO:0000256" key="1">
    <source>
        <dbReference type="SAM" id="SignalP"/>
    </source>
</evidence>
<feature type="chain" id="PRO_5003287220" description="DUF4468 domain-containing protein" evidence="1">
    <location>
        <begin position="21"/>
        <end position="168"/>
    </location>
</feature>
<evidence type="ECO:0000313" key="3">
    <source>
        <dbReference type="Proteomes" id="UP000006852"/>
    </source>
</evidence>
<accession>F2NTP2</accession>
<dbReference type="STRING" id="869209.Tresu_2232"/>
<evidence type="ECO:0000313" key="2">
    <source>
        <dbReference type="EMBL" id="AEB15101.1"/>
    </source>
</evidence>
<keyword evidence="1" id="KW-0732">Signal</keyword>
<dbReference type="EMBL" id="CP002631">
    <property type="protein sequence ID" value="AEB15101.1"/>
    <property type="molecule type" value="Genomic_DNA"/>
</dbReference>
<evidence type="ECO:0008006" key="4">
    <source>
        <dbReference type="Google" id="ProtNLM"/>
    </source>
</evidence>
<sequence>MKKKSFIAIILFCIFSHIYADNEWVEIASTENKNLTEADIVRFFVTELVKSTYPYALVNYDTFDGNCYWTCRVKYEKNSKKVQLVIRNAYIDFDFFSNSGWYWYDDDGRRIDSVNINSYAFSNMAYSTICNCIIESKLLLKKHGQAYSGTALEGIEELEEYADCFKQN</sequence>
<organism evidence="2 3">
    <name type="scientific">Treponema succinifaciens (strain ATCC 33096 / DSM 2489 / 6091)</name>
    <dbReference type="NCBI Taxonomy" id="869209"/>
    <lineage>
        <taxon>Bacteria</taxon>
        <taxon>Pseudomonadati</taxon>
        <taxon>Spirochaetota</taxon>
        <taxon>Spirochaetia</taxon>
        <taxon>Spirochaetales</taxon>
        <taxon>Treponemataceae</taxon>
        <taxon>Treponema</taxon>
    </lineage>
</organism>
<reference evidence="3" key="2">
    <citation type="submission" date="2011-04" db="EMBL/GenBank/DDBJ databases">
        <title>The complete genome of chromosome of Treponema succinifaciens DSM 2489.</title>
        <authorList>
            <person name="Lucas S."/>
            <person name="Copeland A."/>
            <person name="Lapidus A."/>
            <person name="Bruce D."/>
            <person name="Goodwin L."/>
            <person name="Pitluck S."/>
            <person name="Peters L."/>
            <person name="Kyrpides N."/>
            <person name="Mavromatis K."/>
            <person name="Ivanova N."/>
            <person name="Ovchinnikova G."/>
            <person name="Teshima H."/>
            <person name="Detter J.C."/>
            <person name="Tapia R."/>
            <person name="Han C."/>
            <person name="Land M."/>
            <person name="Hauser L."/>
            <person name="Markowitz V."/>
            <person name="Cheng J.-F."/>
            <person name="Hugenholtz P."/>
            <person name="Woyke T."/>
            <person name="Wu D."/>
            <person name="Gronow S."/>
            <person name="Wellnitz S."/>
            <person name="Brambilla E."/>
            <person name="Klenk H.-P."/>
            <person name="Eisen J.A."/>
        </authorList>
    </citation>
    <scope>NUCLEOTIDE SEQUENCE [LARGE SCALE GENOMIC DNA]</scope>
    <source>
        <strain evidence="3">ATCC 33096 / DSM 2489 / 6091</strain>
    </source>
</reference>
<proteinExistence type="predicted"/>
<dbReference type="RefSeq" id="WP_013702353.1">
    <property type="nucleotide sequence ID" value="NC_015385.1"/>
</dbReference>
<reference evidence="2 3" key="1">
    <citation type="journal article" date="2011" name="Stand. Genomic Sci.">
        <title>Complete genome sequence of Treponema succinifaciens type strain (6091).</title>
        <authorList>
            <person name="Han C."/>
            <person name="Gronow S."/>
            <person name="Teshima H."/>
            <person name="Lapidus A."/>
            <person name="Nolan M."/>
            <person name="Lucas S."/>
            <person name="Hammon N."/>
            <person name="Deshpande S."/>
            <person name="Cheng J.F."/>
            <person name="Zeytun A."/>
            <person name="Tapia R."/>
            <person name="Goodwin L."/>
            <person name="Pitluck S."/>
            <person name="Liolios K."/>
            <person name="Pagani I."/>
            <person name="Ivanova N."/>
            <person name="Mavromatis K."/>
            <person name="Mikhailova N."/>
            <person name="Huntemann M."/>
            <person name="Pati A."/>
            <person name="Chen A."/>
            <person name="Palaniappan K."/>
            <person name="Land M."/>
            <person name="Hauser L."/>
            <person name="Brambilla E.M."/>
            <person name="Rohde M."/>
            <person name="Goker M."/>
            <person name="Woyke T."/>
            <person name="Bristow J."/>
            <person name="Eisen J.A."/>
            <person name="Markowitz V."/>
            <person name="Hugenholtz P."/>
            <person name="Kyrpides N.C."/>
            <person name="Klenk H.P."/>
            <person name="Detter J.C."/>
        </authorList>
    </citation>
    <scope>NUCLEOTIDE SEQUENCE [LARGE SCALE GENOMIC DNA]</scope>
    <source>
        <strain evidence="3">ATCC 33096 / DSM 2489 / 6091</strain>
    </source>
</reference>
<feature type="signal peptide" evidence="1">
    <location>
        <begin position="1"/>
        <end position="20"/>
    </location>
</feature>
<dbReference type="AlphaFoldDB" id="F2NTP2"/>
<dbReference type="KEGG" id="tsu:Tresu_2232"/>
<dbReference type="GeneID" id="302999350"/>